<keyword evidence="3" id="KW-0677">Repeat</keyword>
<dbReference type="InterPro" id="IPR036770">
    <property type="entry name" value="Ankyrin_rpt-contain_sf"/>
</dbReference>
<keyword evidence="8" id="KW-0808">Transferase</keyword>
<dbReference type="Pfam" id="PF12796">
    <property type="entry name" value="Ank_2"/>
    <property type="match status" value="2"/>
</dbReference>
<evidence type="ECO:0000256" key="1">
    <source>
        <dbReference type="ARBA" id="ARBA00004141"/>
    </source>
</evidence>
<comment type="catalytic activity">
    <reaction evidence="8">
        <text>L-cysteinyl-[protein] + hexadecanoyl-CoA = S-hexadecanoyl-L-cysteinyl-[protein] + CoA</text>
        <dbReference type="Rhea" id="RHEA:36683"/>
        <dbReference type="Rhea" id="RHEA-COMP:10131"/>
        <dbReference type="Rhea" id="RHEA-COMP:11032"/>
        <dbReference type="ChEBI" id="CHEBI:29950"/>
        <dbReference type="ChEBI" id="CHEBI:57287"/>
        <dbReference type="ChEBI" id="CHEBI:57379"/>
        <dbReference type="ChEBI" id="CHEBI:74151"/>
        <dbReference type="EC" id="2.3.1.225"/>
    </reaction>
</comment>
<evidence type="ECO:0000256" key="8">
    <source>
        <dbReference type="RuleBase" id="RU079119"/>
    </source>
</evidence>
<comment type="domain">
    <text evidence="8">The DHHC domain is required for palmitoyltransferase activity.</text>
</comment>
<proteinExistence type="inferred from homology"/>
<comment type="subcellular location">
    <subcellularLocation>
        <location evidence="1">Membrane</location>
        <topology evidence="1">Multi-pass membrane protein</topology>
    </subcellularLocation>
</comment>
<evidence type="ECO:0000256" key="9">
    <source>
        <dbReference type="SAM" id="MobiDB-lite"/>
    </source>
</evidence>
<organism evidence="11 13">
    <name type="scientific">Rotaria sordida</name>
    <dbReference type="NCBI Taxonomy" id="392033"/>
    <lineage>
        <taxon>Eukaryota</taxon>
        <taxon>Metazoa</taxon>
        <taxon>Spiralia</taxon>
        <taxon>Gnathifera</taxon>
        <taxon>Rotifera</taxon>
        <taxon>Eurotatoria</taxon>
        <taxon>Bdelloidea</taxon>
        <taxon>Philodinida</taxon>
        <taxon>Philodinidae</taxon>
        <taxon>Rotaria</taxon>
    </lineage>
</organism>
<dbReference type="AlphaFoldDB" id="A0A814IFH1"/>
<dbReference type="GO" id="GO:0016020">
    <property type="term" value="C:membrane"/>
    <property type="evidence" value="ECO:0007669"/>
    <property type="project" value="UniProtKB-SubCell"/>
</dbReference>
<dbReference type="PANTHER" id="PTHR24161:SF85">
    <property type="entry name" value="PALMITOYLTRANSFERASE HIP14"/>
    <property type="match status" value="1"/>
</dbReference>
<keyword evidence="5 7" id="KW-0040">ANK repeat</keyword>
<feature type="compositionally biased region" description="Low complexity" evidence="9">
    <location>
        <begin position="1"/>
        <end position="14"/>
    </location>
</feature>
<dbReference type="SMART" id="SM00248">
    <property type="entry name" value="ANK"/>
    <property type="match status" value="5"/>
</dbReference>
<feature type="transmembrane region" description="Helical" evidence="8">
    <location>
        <begin position="285"/>
        <end position="302"/>
    </location>
</feature>
<feature type="transmembrane region" description="Helical" evidence="8">
    <location>
        <begin position="456"/>
        <end position="478"/>
    </location>
</feature>
<dbReference type="Proteomes" id="UP000663823">
    <property type="component" value="Unassembled WGS sequence"/>
</dbReference>
<dbReference type="InterPro" id="IPR002110">
    <property type="entry name" value="Ankyrin_rpt"/>
</dbReference>
<feature type="repeat" description="ANK" evidence="7">
    <location>
        <begin position="69"/>
        <end position="101"/>
    </location>
</feature>
<evidence type="ECO:0000256" key="2">
    <source>
        <dbReference type="ARBA" id="ARBA00022692"/>
    </source>
</evidence>
<feature type="transmembrane region" description="Helical" evidence="8">
    <location>
        <begin position="510"/>
        <end position="532"/>
    </location>
</feature>
<feature type="repeat" description="ANK" evidence="7">
    <location>
        <begin position="204"/>
        <end position="236"/>
    </location>
</feature>
<evidence type="ECO:0000313" key="13">
    <source>
        <dbReference type="Proteomes" id="UP000663882"/>
    </source>
</evidence>
<dbReference type="PROSITE" id="PS50088">
    <property type="entry name" value="ANK_REPEAT"/>
    <property type="match status" value="4"/>
</dbReference>
<evidence type="ECO:0000256" key="7">
    <source>
        <dbReference type="PROSITE-ProRule" id="PRU00023"/>
    </source>
</evidence>
<evidence type="ECO:0000313" key="11">
    <source>
        <dbReference type="EMBL" id="CAF1023847.1"/>
    </source>
</evidence>
<reference evidence="11" key="1">
    <citation type="submission" date="2021-02" db="EMBL/GenBank/DDBJ databases">
        <authorList>
            <person name="Nowell W R."/>
        </authorList>
    </citation>
    <scope>NUCLEOTIDE SEQUENCE</scope>
</reference>
<dbReference type="PROSITE" id="PS50216">
    <property type="entry name" value="DHHC"/>
    <property type="match status" value="1"/>
</dbReference>
<gene>
    <name evidence="12" type="ORF">OTI717_LOCUS18302</name>
    <name evidence="11" type="ORF">RFH988_LOCUS15339</name>
</gene>
<feature type="transmembrane region" description="Helical" evidence="8">
    <location>
        <begin position="333"/>
        <end position="353"/>
    </location>
</feature>
<dbReference type="EMBL" id="CAJOAX010002510">
    <property type="protein sequence ID" value="CAF3801479.1"/>
    <property type="molecule type" value="Genomic_DNA"/>
</dbReference>
<name>A0A814IFH1_9BILA</name>
<accession>A0A814IFH1</accession>
<evidence type="ECO:0000256" key="3">
    <source>
        <dbReference type="ARBA" id="ARBA00022737"/>
    </source>
</evidence>
<evidence type="ECO:0000256" key="6">
    <source>
        <dbReference type="ARBA" id="ARBA00023136"/>
    </source>
</evidence>
<feature type="repeat" description="ANK" evidence="7">
    <location>
        <begin position="103"/>
        <end position="135"/>
    </location>
</feature>
<keyword evidence="8" id="KW-0012">Acyltransferase</keyword>
<dbReference type="OrthoDB" id="6781668at2759"/>
<evidence type="ECO:0000256" key="4">
    <source>
        <dbReference type="ARBA" id="ARBA00022989"/>
    </source>
</evidence>
<dbReference type="EMBL" id="CAJNOO010000744">
    <property type="protein sequence ID" value="CAF1023847.1"/>
    <property type="molecule type" value="Genomic_DNA"/>
</dbReference>
<dbReference type="Gene3D" id="1.25.40.20">
    <property type="entry name" value="Ankyrin repeat-containing domain"/>
    <property type="match status" value="1"/>
</dbReference>
<dbReference type="EC" id="2.3.1.225" evidence="8"/>
<evidence type="ECO:0000256" key="5">
    <source>
        <dbReference type="ARBA" id="ARBA00023043"/>
    </source>
</evidence>
<feature type="domain" description="Palmitoyltransferase DHHC" evidence="10">
    <location>
        <begin position="410"/>
        <end position="539"/>
    </location>
</feature>
<sequence>MKSNEPNASNSSSNKPPPYPVESSTVINNSLIPDRDTADIVTAVQYGFYERVIELIEINPQLVTTLLDDNITLLHWAAINNRTDIAKYLINRGAKIDALGGALNSTPLYWAVRDGKLEMTVFLLSYEAQTSLVDGEGFSCIHLASIFGHTAIVAYLIAKGEDINLPDKFGITPLMHAAHGVKSRDPTQILVRLGASINYQNPNNKYTALHYAISSNNLEAIRVLLDAGAKTSIRNANNEDVVDFAAKSTNNRYLLFLLNELTSSNTHLPRWLQINRSIRCFGTKFLPYIILILVACILELTLWFVYKIFLILVLILLTRGYILIFFDENVNRDLPIAIAQASIFWLYACYLYYFLPYVHVISFNFVGLAILTYFSWSNYYRAQKVDPGYITMNSEQQHRIIIQLIEQNLFDNEHFCTWCLVQRPLRSKHCRECRRCVAKFDHHCPWVDNCVGDKTLSYFTGFVFFTPLCLCFFLYAAYQYFRLHCNILSSETMIQIFLCKPSVTWFTSIAIFHTIWISGLCITLLTQILGGFTTNERFNFWRYKYMKSSTSSPFSFGWKQNLIDLINRRILWCTPTNIDWTRIYTIDDFNELSSLRLRRTINSSLNNSSKHLFNI</sequence>
<keyword evidence="4 8" id="KW-1133">Transmembrane helix</keyword>
<dbReference type="PANTHER" id="PTHR24161">
    <property type="entry name" value="ANK_REP_REGION DOMAIN-CONTAINING PROTEIN-RELATED"/>
    <property type="match status" value="1"/>
</dbReference>
<dbReference type="GO" id="GO:0019706">
    <property type="term" value="F:protein-cysteine S-palmitoyltransferase activity"/>
    <property type="evidence" value="ECO:0007669"/>
    <property type="project" value="UniProtKB-EC"/>
</dbReference>
<keyword evidence="6 8" id="KW-0472">Membrane</keyword>
<dbReference type="InterPro" id="IPR001594">
    <property type="entry name" value="Palmitoyltrfase_DHHC"/>
</dbReference>
<dbReference type="SUPFAM" id="SSF48403">
    <property type="entry name" value="Ankyrin repeat"/>
    <property type="match status" value="1"/>
</dbReference>
<dbReference type="Proteomes" id="UP000663882">
    <property type="component" value="Unassembled WGS sequence"/>
</dbReference>
<dbReference type="Pfam" id="PF01529">
    <property type="entry name" value="DHHC"/>
    <property type="match status" value="1"/>
</dbReference>
<evidence type="ECO:0000313" key="12">
    <source>
        <dbReference type="EMBL" id="CAF3801479.1"/>
    </source>
</evidence>
<feature type="transmembrane region" description="Helical" evidence="8">
    <location>
        <begin position="359"/>
        <end position="376"/>
    </location>
</feature>
<feature type="region of interest" description="Disordered" evidence="9">
    <location>
        <begin position="1"/>
        <end position="22"/>
    </location>
</feature>
<comment type="caution">
    <text evidence="11">The sequence shown here is derived from an EMBL/GenBank/DDBJ whole genome shotgun (WGS) entry which is preliminary data.</text>
</comment>
<feature type="repeat" description="ANK" evidence="7">
    <location>
        <begin position="136"/>
        <end position="168"/>
    </location>
</feature>
<dbReference type="PROSITE" id="PS50297">
    <property type="entry name" value="ANK_REP_REGION"/>
    <property type="match status" value="3"/>
</dbReference>
<feature type="transmembrane region" description="Helical" evidence="8">
    <location>
        <begin position="308"/>
        <end position="326"/>
    </location>
</feature>
<keyword evidence="2 8" id="KW-0812">Transmembrane</keyword>
<protein>
    <recommendedName>
        <fullName evidence="8">Palmitoyltransferase</fullName>
        <ecNumber evidence="8">2.3.1.225</ecNumber>
    </recommendedName>
</protein>
<comment type="similarity">
    <text evidence="8">Belongs to the DHHC palmitoyltransferase family.</text>
</comment>
<evidence type="ECO:0000259" key="10">
    <source>
        <dbReference type="Pfam" id="PF01529"/>
    </source>
</evidence>